<evidence type="ECO:0000256" key="7">
    <source>
        <dbReference type="ARBA" id="ARBA00044172"/>
    </source>
</evidence>
<dbReference type="GO" id="GO:0006325">
    <property type="term" value="P:chromatin organization"/>
    <property type="evidence" value="ECO:0007669"/>
    <property type="project" value="UniProtKB-KW"/>
</dbReference>
<protein>
    <recommendedName>
        <fullName evidence="7">Protein dpy-30 homolog</fullName>
    </recommendedName>
</protein>
<evidence type="ECO:0000256" key="2">
    <source>
        <dbReference type="ARBA" id="ARBA00010849"/>
    </source>
</evidence>
<dbReference type="InterPro" id="IPR007858">
    <property type="entry name" value="Dpy-30_motif"/>
</dbReference>
<evidence type="ECO:0000313" key="9">
    <source>
        <dbReference type="Proteomes" id="UP000051952"/>
    </source>
</evidence>
<evidence type="ECO:0000256" key="1">
    <source>
        <dbReference type="ARBA" id="ARBA00004123"/>
    </source>
</evidence>
<dbReference type="AlphaFoldDB" id="A0A0S4IZA4"/>
<evidence type="ECO:0000256" key="5">
    <source>
        <dbReference type="ARBA" id="ARBA00023163"/>
    </source>
</evidence>
<dbReference type="EMBL" id="CYKH01000714">
    <property type="protein sequence ID" value="CUG24418.1"/>
    <property type="molecule type" value="Genomic_DNA"/>
</dbReference>
<dbReference type="Gene3D" id="1.20.890.10">
    <property type="entry name" value="cAMP-dependent protein kinase regulatory subunit, dimerization-anchoring domain"/>
    <property type="match status" value="1"/>
</dbReference>
<evidence type="ECO:0000256" key="4">
    <source>
        <dbReference type="ARBA" id="ARBA00023015"/>
    </source>
</evidence>
<keyword evidence="3" id="KW-0156">Chromatin regulator</keyword>
<proteinExistence type="inferred from homology"/>
<comment type="subcellular location">
    <subcellularLocation>
        <location evidence="1">Nucleus</location>
    </subcellularLocation>
</comment>
<sequence length="70" mass="7994">MADQPAATSRERITNLPVRQYLDETCVPLMMQAMSAVARARPEDPIDYLAHYLLAHNPRRSIDGMSPQRR</sequence>
<organism evidence="8 9">
    <name type="scientific">Bodo saltans</name>
    <name type="common">Flagellated protozoan</name>
    <dbReference type="NCBI Taxonomy" id="75058"/>
    <lineage>
        <taxon>Eukaryota</taxon>
        <taxon>Discoba</taxon>
        <taxon>Euglenozoa</taxon>
        <taxon>Kinetoplastea</taxon>
        <taxon>Metakinetoplastina</taxon>
        <taxon>Eubodonida</taxon>
        <taxon>Bodonidae</taxon>
        <taxon>Bodo</taxon>
    </lineage>
</organism>
<accession>A0A0S4IZA4</accession>
<dbReference type="PANTHER" id="PTHR23356">
    <property type="entry name" value="DPY30-RELATED"/>
    <property type="match status" value="1"/>
</dbReference>
<keyword evidence="5" id="KW-0804">Transcription</keyword>
<evidence type="ECO:0000256" key="6">
    <source>
        <dbReference type="ARBA" id="ARBA00023242"/>
    </source>
</evidence>
<dbReference type="OrthoDB" id="263203at2759"/>
<reference evidence="9" key="1">
    <citation type="submission" date="2015-09" db="EMBL/GenBank/DDBJ databases">
        <authorList>
            <consortium name="Pathogen Informatics"/>
        </authorList>
    </citation>
    <scope>NUCLEOTIDE SEQUENCE [LARGE SCALE GENOMIC DNA]</scope>
    <source>
        <strain evidence="9">Lake Konstanz</strain>
    </source>
</reference>
<keyword evidence="6" id="KW-0539">Nucleus</keyword>
<evidence type="ECO:0000256" key="3">
    <source>
        <dbReference type="ARBA" id="ARBA00022853"/>
    </source>
</evidence>
<gene>
    <name evidence="8" type="ORF">BSAL_76315</name>
</gene>
<dbReference type="GO" id="GO:0048188">
    <property type="term" value="C:Set1C/COMPASS complex"/>
    <property type="evidence" value="ECO:0007669"/>
    <property type="project" value="InterPro"/>
</dbReference>
<keyword evidence="9" id="KW-1185">Reference proteome</keyword>
<dbReference type="Pfam" id="PF05186">
    <property type="entry name" value="Dpy-30"/>
    <property type="match status" value="1"/>
</dbReference>
<dbReference type="OMA" id="PANPVEW"/>
<dbReference type="PANTHER" id="PTHR23356:SF16">
    <property type="entry name" value="DPY30 DOMAIN CONTAINING 2"/>
    <property type="match status" value="1"/>
</dbReference>
<dbReference type="InterPro" id="IPR037856">
    <property type="entry name" value="Sdc1/DPY30"/>
</dbReference>
<dbReference type="VEuPathDB" id="TriTrypDB:BSAL_76315"/>
<dbReference type="InterPro" id="IPR049629">
    <property type="entry name" value="DPY30_SDC1_DD"/>
</dbReference>
<evidence type="ECO:0000313" key="8">
    <source>
        <dbReference type="EMBL" id="CUG24418.1"/>
    </source>
</evidence>
<name>A0A0S4IZA4_BODSA</name>
<dbReference type="Proteomes" id="UP000051952">
    <property type="component" value="Unassembled WGS sequence"/>
</dbReference>
<dbReference type="CDD" id="cd22965">
    <property type="entry name" value="DD_DPY30_SDC1"/>
    <property type="match status" value="1"/>
</dbReference>
<keyword evidence="4" id="KW-0805">Transcription regulation</keyword>
<comment type="similarity">
    <text evidence="2">Belongs to the dpy-30 family.</text>
</comment>